<keyword evidence="1" id="KW-0812">Transmembrane</keyword>
<keyword evidence="1" id="KW-0472">Membrane</keyword>
<evidence type="ECO:0008006" key="4">
    <source>
        <dbReference type="Google" id="ProtNLM"/>
    </source>
</evidence>
<evidence type="ECO:0000256" key="1">
    <source>
        <dbReference type="SAM" id="Phobius"/>
    </source>
</evidence>
<dbReference type="NCBIfam" id="TIGR00847">
    <property type="entry name" value="ccoS"/>
    <property type="match status" value="1"/>
</dbReference>
<name>A0A6C2UGK2_9BACT</name>
<organism evidence="2 3">
    <name type="scientific">Pontiella sulfatireligans</name>
    <dbReference type="NCBI Taxonomy" id="2750658"/>
    <lineage>
        <taxon>Bacteria</taxon>
        <taxon>Pseudomonadati</taxon>
        <taxon>Kiritimatiellota</taxon>
        <taxon>Kiritimatiellia</taxon>
        <taxon>Kiritimatiellales</taxon>
        <taxon>Pontiellaceae</taxon>
        <taxon>Pontiella</taxon>
    </lineage>
</organism>
<dbReference type="InterPro" id="IPR004714">
    <property type="entry name" value="Cyt_oxidase_maturation_cbb3"/>
</dbReference>
<sequence>MLTLTIILLITTTLLGGIFFVLFRWAVKDGQFDDPEEAKYVIFREEEKHANGAVDGGSK</sequence>
<reference evidence="2 3" key="1">
    <citation type="submission" date="2019-04" db="EMBL/GenBank/DDBJ databases">
        <authorList>
            <person name="Van Vliet M D."/>
        </authorList>
    </citation>
    <scope>NUCLEOTIDE SEQUENCE [LARGE SCALE GENOMIC DNA]</scope>
    <source>
        <strain evidence="2 3">F21</strain>
    </source>
</reference>
<evidence type="ECO:0000313" key="3">
    <source>
        <dbReference type="Proteomes" id="UP000346198"/>
    </source>
</evidence>
<evidence type="ECO:0000313" key="2">
    <source>
        <dbReference type="EMBL" id="VGO19305.1"/>
    </source>
</evidence>
<dbReference type="RefSeq" id="WP_136060718.1">
    <property type="nucleotide sequence ID" value="NZ_CAAHFH010000001.1"/>
</dbReference>
<gene>
    <name evidence="2" type="ORF">SCARR_01363</name>
</gene>
<dbReference type="AlphaFoldDB" id="A0A6C2UGK2"/>
<dbReference type="EMBL" id="CAAHFH010000001">
    <property type="protein sequence ID" value="VGO19305.1"/>
    <property type="molecule type" value="Genomic_DNA"/>
</dbReference>
<proteinExistence type="predicted"/>
<keyword evidence="1" id="KW-1133">Transmembrane helix</keyword>
<keyword evidence="3" id="KW-1185">Reference proteome</keyword>
<dbReference type="Proteomes" id="UP000346198">
    <property type="component" value="Unassembled WGS sequence"/>
</dbReference>
<dbReference type="Pfam" id="PF03597">
    <property type="entry name" value="FixS"/>
    <property type="match status" value="1"/>
</dbReference>
<feature type="transmembrane region" description="Helical" evidence="1">
    <location>
        <begin position="6"/>
        <end position="27"/>
    </location>
</feature>
<accession>A0A6C2UGK2</accession>
<protein>
    <recommendedName>
        <fullName evidence="4">Cytochrome oxidase maturation protein cbb3-type</fullName>
    </recommendedName>
</protein>